<proteinExistence type="predicted"/>
<sequence>MDLEDYLDIDAYIEPPNEDQEQSDEDEDQSNDDLGIAQNTNGIEWQDFYMDEMNLGDQLQADGIYLLEVNQDPDFMNFEYLLDEE</sequence>
<name>A0A914DKE3_9BILA</name>
<keyword evidence="2" id="KW-1185">Reference proteome</keyword>
<dbReference type="Proteomes" id="UP000887540">
    <property type="component" value="Unplaced"/>
</dbReference>
<dbReference type="AlphaFoldDB" id="A0A914DKE3"/>
<dbReference type="WBParaSite" id="ACRNAN_scaffold29596.g32166.t1">
    <property type="protein sequence ID" value="ACRNAN_scaffold29596.g32166.t1"/>
    <property type="gene ID" value="ACRNAN_scaffold29596.g32166"/>
</dbReference>
<evidence type="ECO:0000256" key="1">
    <source>
        <dbReference type="SAM" id="MobiDB-lite"/>
    </source>
</evidence>
<evidence type="ECO:0000313" key="2">
    <source>
        <dbReference type="Proteomes" id="UP000887540"/>
    </source>
</evidence>
<reference evidence="3" key="1">
    <citation type="submission" date="2022-11" db="UniProtKB">
        <authorList>
            <consortium name="WormBaseParasite"/>
        </authorList>
    </citation>
    <scope>IDENTIFICATION</scope>
</reference>
<feature type="region of interest" description="Disordered" evidence="1">
    <location>
        <begin position="1"/>
        <end position="38"/>
    </location>
</feature>
<organism evidence="2 3">
    <name type="scientific">Acrobeloides nanus</name>
    <dbReference type="NCBI Taxonomy" id="290746"/>
    <lineage>
        <taxon>Eukaryota</taxon>
        <taxon>Metazoa</taxon>
        <taxon>Ecdysozoa</taxon>
        <taxon>Nematoda</taxon>
        <taxon>Chromadorea</taxon>
        <taxon>Rhabditida</taxon>
        <taxon>Tylenchina</taxon>
        <taxon>Cephalobomorpha</taxon>
        <taxon>Cephaloboidea</taxon>
        <taxon>Cephalobidae</taxon>
        <taxon>Acrobeloides</taxon>
    </lineage>
</organism>
<accession>A0A914DKE3</accession>
<evidence type="ECO:0000313" key="3">
    <source>
        <dbReference type="WBParaSite" id="ACRNAN_scaffold29596.g32166.t1"/>
    </source>
</evidence>
<protein>
    <submittedName>
        <fullName evidence="3">Uncharacterized protein</fullName>
    </submittedName>
</protein>
<feature type="compositionally biased region" description="Acidic residues" evidence="1">
    <location>
        <begin position="16"/>
        <end position="31"/>
    </location>
</feature>